<dbReference type="CDD" id="cd05008">
    <property type="entry name" value="SIS_GlmS_GlmD_1"/>
    <property type="match status" value="1"/>
</dbReference>
<keyword evidence="4" id="KW-0032">Aminotransferase</keyword>
<keyword evidence="7" id="KW-0315">Glutamine amidotransferase</keyword>
<keyword evidence="6" id="KW-0677">Repeat</keyword>
<dbReference type="OrthoDB" id="15235at2759"/>
<evidence type="ECO:0000259" key="9">
    <source>
        <dbReference type="PROSITE" id="PS51464"/>
    </source>
</evidence>
<feature type="domain" description="SIS" evidence="9">
    <location>
        <begin position="370"/>
        <end position="509"/>
    </location>
</feature>
<evidence type="ECO:0000313" key="11">
    <source>
        <dbReference type="Proteomes" id="UP001165080"/>
    </source>
</evidence>
<dbReference type="CDD" id="cd05009">
    <property type="entry name" value="SIS_GlmS_GlmD_2"/>
    <property type="match status" value="1"/>
</dbReference>
<dbReference type="PROSITE" id="PS51464">
    <property type="entry name" value="SIS"/>
    <property type="match status" value="2"/>
</dbReference>
<protein>
    <recommendedName>
        <fullName evidence="3">glutamine--fructose-6-phosphate transaminase (isomerizing)</fullName>
        <ecNumber evidence="3">2.6.1.16</ecNumber>
    </recommendedName>
</protein>
<dbReference type="SUPFAM" id="SSF56235">
    <property type="entry name" value="N-terminal nucleophile aminohydrolases (Ntn hydrolases)"/>
    <property type="match status" value="1"/>
</dbReference>
<dbReference type="Gene3D" id="3.40.50.10490">
    <property type="entry name" value="Glucose-6-phosphate isomerase like protein, domain 1"/>
    <property type="match status" value="2"/>
</dbReference>
<dbReference type="Pfam" id="PF01380">
    <property type="entry name" value="SIS"/>
    <property type="match status" value="2"/>
</dbReference>
<dbReference type="InterPro" id="IPR035490">
    <property type="entry name" value="GlmS/FrlB_SIS"/>
</dbReference>
<dbReference type="CDD" id="cd00714">
    <property type="entry name" value="GFAT"/>
    <property type="match status" value="1"/>
</dbReference>
<dbReference type="GO" id="GO:0097367">
    <property type="term" value="F:carbohydrate derivative binding"/>
    <property type="evidence" value="ECO:0007669"/>
    <property type="project" value="InterPro"/>
</dbReference>
<dbReference type="EMBL" id="BRXU01000001">
    <property type="protein sequence ID" value="GLC47695.1"/>
    <property type="molecule type" value="Genomic_DNA"/>
</dbReference>
<dbReference type="Proteomes" id="UP001165080">
    <property type="component" value="Unassembled WGS sequence"/>
</dbReference>
<dbReference type="PANTHER" id="PTHR10937:SF0">
    <property type="entry name" value="GLUTAMINE--FRUCTOSE-6-PHOSPHATE TRANSAMINASE (ISOMERIZING)"/>
    <property type="match status" value="1"/>
</dbReference>
<evidence type="ECO:0000256" key="6">
    <source>
        <dbReference type="ARBA" id="ARBA00022737"/>
    </source>
</evidence>
<dbReference type="InterPro" id="IPR001347">
    <property type="entry name" value="SIS_dom"/>
</dbReference>
<dbReference type="PANTHER" id="PTHR10937">
    <property type="entry name" value="GLUCOSAMINE--FRUCTOSE-6-PHOSPHATE AMINOTRANSFERASE, ISOMERIZING"/>
    <property type="match status" value="1"/>
</dbReference>
<accession>A0A9W6B9A9</accession>
<comment type="catalytic activity">
    <reaction evidence="1">
        <text>D-fructose 6-phosphate + L-glutamine = D-glucosamine 6-phosphate + L-glutamate</text>
        <dbReference type="Rhea" id="RHEA:13237"/>
        <dbReference type="ChEBI" id="CHEBI:29985"/>
        <dbReference type="ChEBI" id="CHEBI:58359"/>
        <dbReference type="ChEBI" id="CHEBI:58725"/>
        <dbReference type="ChEBI" id="CHEBI:61527"/>
        <dbReference type="EC" id="2.6.1.16"/>
    </reaction>
</comment>
<dbReference type="SUPFAM" id="SSF53697">
    <property type="entry name" value="SIS domain"/>
    <property type="match status" value="1"/>
</dbReference>
<dbReference type="FunFam" id="3.40.50.10490:FF:000002">
    <property type="entry name" value="Glutamine--fructose-6-phosphate aminotransferase [isomerizing]"/>
    <property type="match status" value="1"/>
</dbReference>
<dbReference type="InterPro" id="IPR047084">
    <property type="entry name" value="GFAT_N"/>
</dbReference>
<gene>
    <name evidence="10" type="primary">PLEST000709</name>
    <name evidence="10" type="ORF">PLESTB_000016100</name>
</gene>
<dbReference type="PROSITE" id="PS51278">
    <property type="entry name" value="GATASE_TYPE_2"/>
    <property type="match status" value="1"/>
</dbReference>
<evidence type="ECO:0000256" key="7">
    <source>
        <dbReference type="ARBA" id="ARBA00022962"/>
    </source>
</evidence>
<evidence type="ECO:0000256" key="2">
    <source>
        <dbReference type="ARBA" id="ARBA00004775"/>
    </source>
</evidence>
<dbReference type="InterPro" id="IPR005855">
    <property type="entry name" value="GFAT"/>
</dbReference>
<evidence type="ECO:0000259" key="8">
    <source>
        <dbReference type="PROSITE" id="PS51278"/>
    </source>
</evidence>
<dbReference type="GO" id="GO:0046349">
    <property type="term" value="P:amino sugar biosynthetic process"/>
    <property type="evidence" value="ECO:0007669"/>
    <property type="project" value="UniProtKB-ARBA"/>
</dbReference>
<reference evidence="10 11" key="1">
    <citation type="journal article" date="2023" name="Commun. Biol.">
        <title>Reorganization of the ancestral sex-determining regions during the evolution of trioecy in Pleodorina starrii.</title>
        <authorList>
            <person name="Takahashi K."/>
            <person name="Suzuki S."/>
            <person name="Kawai-Toyooka H."/>
            <person name="Yamamoto K."/>
            <person name="Hamaji T."/>
            <person name="Ootsuki R."/>
            <person name="Yamaguchi H."/>
            <person name="Kawachi M."/>
            <person name="Higashiyama T."/>
            <person name="Nozaki H."/>
        </authorList>
    </citation>
    <scope>NUCLEOTIDE SEQUENCE [LARGE SCALE GENOMIC DNA]</scope>
    <source>
        <strain evidence="10 11">NIES-4479</strain>
    </source>
</reference>
<dbReference type="Gene3D" id="3.60.20.10">
    <property type="entry name" value="Glutamine Phosphoribosylpyrophosphate, subunit 1, domain 1"/>
    <property type="match status" value="1"/>
</dbReference>
<dbReference type="GO" id="GO:0006047">
    <property type="term" value="P:UDP-N-acetylglucosamine metabolic process"/>
    <property type="evidence" value="ECO:0007669"/>
    <property type="project" value="TreeGrafter"/>
</dbReference>
<comment type="pathway">
    <text evidence="2">Nucleotide-sugar biosynthesis; UDP-N-acetyl-alpha-D-glucosamine biosynthesis; alpha-D-glucosamine 6-phosphate from D-fructose 6-phosphate: step 1/1.</text>
</comment>
<feature type="domain" description="Glutamine amidotransferase type-2" evidence="8">
    <location>
        <begin position="2"/>
        <end position="288"/>
    </location>
</feature>
<dbReference type="Pfam" id="PF13522">
    <property type="entry name" value="GATase_6"/>
    <property type="match status" value="1"/>
</dbReference>
<comment type="caution">
    <text evidence="10">The sequence shown here is derived from an EMBL/GenBank/DDBJ whole genome shotgun (WGS) entry which is preliminary data.</text>
</comment>
<evidence type="ECO:0000313" key="10">
    <source>
        <dbReference type="EMBL" id="GLC47695.1"/>
    </source>
</evidence>
<evidence type="ECO:0000256" key="4">
    <source>
        <dbReference type="ARBA" id="ARBA00022576"/>
    </source>
</evidence>
<dbReference type="InterPro" id="IPR029055">
    <property type="entry name" value="Ntn_hydrolases_N"/>
</dbReference>
<name>A0A9W6B9A9_9CHLO</name>
<evidence type="ECO:0000256" key="1">
    <source>
        <dbReference type="ARBA" id="ARBA00001031"/>
    </source>
</evidence>
<sequence>MCGIVGYYTFNLRRDLRFVLDCLFNGLKRLEYRGYDSAGIAFDVVDAYPLAQHHKDGQEVISEENGVLESTGPLIIKEVGKVDALERMTHDIVARDQLDLGREFRSQVGIAHTRWATHGPPSAVNSHPIASDPEGQFVVVHNGIITNYNLLKAFLIKHGETFSTETDTEVIPKLCKFVYDRLSEKVPFPKLVMEVLKKLEGAYAVLVKSTHYPGELVACKRGSPMILGIKEEPGARRASFSRLHDAADTKWRNEAIECFIASDASAVIEHTKRVIVLEDNDVLHLCGGGYGIYNTGGENVEEAVPRVLLTLQLEVEQIMKGGYDHFMQKEIHEQPESLLQTMRGRVQFQRPAVGNPYLTQRIKLGGLVEHGSTIRRCRRILLVACGTSYHACLAARQTLEEMCEVPVSLELASDFLDRRCPIFRDDTCVFLSQSGETADTLRALEYAKAHGALCVGVTNTVGSAISRMTHCGVHLNAGYEIGVASTKAYTSQILVITMMALQLAEDSISKRERRDSIIDELGQLPGKVRRVLMLDSAMRDLAEQLRSVSSLLFFGRGYNYATVLEAALKVKEVALIHSEGMLAGEMKHGPLALVDKHMPIVVIATRDGMYKKMESVIQQLLAREAQLYIVCNEGDESMKQYEDKGCKLIQVPETVDCLQPVINIVPLQLLSYHLTVLRGLNVDQPRNLAKSVTVSEEH</sequence>
<dbReference type="AlphaFoldDB" id="A0A9W6B9A9"/>
<dbReference type="InterPro" id="IPR046348">
    <property type="entry name" value="SIS_dom_sf"/>
</dbReference>
<dbReference type="FunFam" id="3.60.20.10:FF:000052">
    <property type="entry name" value="Glutamine--fructose-6-phosphate aminotransferase [isomerizing] 2"/>
    <property type="match status" value="1"/>
</dbReference>
<dbReference type="GO" id="GO:0006002">
    <property type="term" value="P:fructose 6-phosphate metabolic process"/>
    <property type="evidence" value="ECO:0007669"/>
    <property type="project" value="TreeGrafter"/>
</dbReference>
<dbReference type="EC" id="2.6.1.16" evidence="3"/>
<dbReference type="GO" id="GO:0004360">
    <property type="term" value="F:glutamine-fructose-6-phosphate transaminase (isomerizing) activity"/>
    <property type="evidence" value="ECO:0007669"/>
    <property type="project" value="UniProtKB-EC"/>
</dbReference>
<feature type="domain" description="SIS" evidence="9">
    <location>
        <begin position="541"/>
        <end position="685"/>
    </location>
</feature>
<evidence type="ECO:0000256" key="5">
    <source>
        <dbReference type="ARBA" id="ARBA00022679"/>
    </source>
</evidence>
<organism evidence="10 11">
    <name type="scientific">Pleodorina starrii</name>
    <dbReference type="NCBI Taxonomy" id="330485"/>
    <lineage>
        <taxon>Eukaryota</taxon>
        <taxon>Viridiplantae</taxon>
        <taxon>Chlorophyta</taxon>
        <taxon>core chlorophytes</taxon>
        <taxon>Chlorophyceae</taxon>
        <taxon>CS clade</taxon>
        <taxon>Chlamydomonadales</taxon>
        <taxon>Volvocaceae</taxon>
        <taxon>Pleodorina</taxon>
    </lineage>
</organism>
<dbReference type="NCBIfam" id="TIGR01135">
    <property type="entry name" value="glmS"/>
    <property type="match status" value="1"/>
</dbReference>
<keyword evidence="11" id="KW-1185">Reference proteome</keyword>
<dbReference type="InterPro" id="IPR017932">
    <property type="entry name" value="GATase_2_dom"/>
</dbReference>
<dbReference type="InterPro" id="IPR035466">
    <property type="entry name" value="GlmS/AgaS_SIS"/>
</dbReference>
<evidence type="ECO:0000256" key="3">
    <source>
        <dbReference type="ARBA" id="ARBA00012916"/>
    </source>
</evidence>
<dbReference type="GO" id="GO:0006487">
    <property type="term" value="P:protein N-linked glycosylation"/>
    <property type="evidence" value="ECO:0007669"/>
    <property type="project" value="TreeGrafter"/>
</dbReference>
<dbReference type="FunFam" id="3.40.50.10490:FF:000001">
    <property type="entry name" value="Glutamine--fructose-6-phosphate aminotransferase [isomerizing]"/>
    <property type="match status" value="1"/>
</dbReference>
<proteinExistence type="predicted"/>
<dbReference type="NCBIfam" id="NF001484">
    <property type="entry name" value="PRK00331.1"/>
    <property type="match status" value="1"/>
</dbReference>
<keyword evidence="5" id="KW-0808">Transferase</keyword>